<name>A0A6C0NDZ4_9ENTR</name>
<accession>A0A6C0NDZ4</accession>
<reference evidence="3" key="1">
    <citation type="journal article" date="2020" name="Antimicrob. Agents Chemother.">
        <title>First occurrence of the OXA-198 carbapenemase in Enterobacterales.</title>
        <authorList>
            <person name="Bonnin R.A."/>
            <person name="Jousset A.B."/>
            <person name="Gauthier L."/>
            <person name="Emeraud C."/>
            <person name="Girlich D."/>
            <person name="Sauvadet A."/>
            <person name="Cotellon G."/>
            <person name="Jove T."/>
            <person name="Dortet L."/>
            <person name="Naas T."/>
        </authorList>
    </citation>
    <scope>NUCLEOTIDE SEQUENCE</scope>
    <source>
        <strain evidence="3">175G8</strain>
        <plasmid evidence="3">pCfr-OXA-198</plasmid>
    </source>
</reference>
<keyword evidence="1" id="KW-0175">Coiled coil</keyword>
<proteinExistence type="predicted"/>
<keyword evidence="2" id="KW-0472">Membrane</keyword>
<feature type="coiled-coil region" evidence="1">
    <location>
        <begin position="58"/>
        <end position="85"/>
    </location>
</feature>
<organism evidence="3">
    <name type="scientific">Citrobacter pasteurii</name>
    <dbReference type="NCBI Taxonomy" id="1563222"/>
    <lineage>
        <taxon>Bacteria</taxon>
        <taxon>Pseudomonadati</taxon>
        <taxon>Pseudomonadota</taxon>
        <taxon>Gammaproteobacteria</taxon>
        <taxon>Enterobacterales</taxon>
        <taxon>Enterobacteriaceae</taxon>
        <taxon>Citrobacter</taxon>
    </lineage>
</organism>
<keyword evidence="2" id="KW-1133">Transmembrane helix</keyword>
<keyword evidence="2" id="KW-0812">Transmembrane</keyword>
<keyword evidence="3" id="KW-0614">Plasmid</keyword>
<dbReference type="AlphaFoldDB" id="A0A6C0NDZ4"/>
<protein>
    <submittedName>
        <fullName evidence="3">Uncharacterized protein</fullName>
    </submittedName>
</protein>
<evidence type="ECO:0000256" key="1">
    <source>
        <dbReference type="SAM" id="Coils"/>
    </source>
</evidence>
<evidence type="ECO:0000313" key="3">
    <source>
        <dbReference type="EMBL" id="QHW10770.1"/>
    </source>
</evidence>
<evidence type="ECO:0000256" key="2">
    <source>
        <dbReference type="SAM" id="Phobius"/>
    </source>
</evidence>
<feature type="transmembrane region" description="Helical" evidence="2">
    <location>
        <begin position="32"/>
        <end position="51"/>
    </location>
</feature>
<geneLocation type="plasmid" evidence="3">
    <name>pCfr-OXA-198</name>
</geneLocation>
<dbReference type="EMBL" id="MN699848">
    <property type="protein sequence ID" value="QHW10770.1"/>
    <property type="molecule type" value="Genomic_DNA"/>
</dbReference>
<sequence>MNTKMKIVWLILLLCSIIYTVADISGGVGFIVMTVLLSAALVAAFIISIVVDTTISKTTECECEIKKIKDELAELKTRKKNDIDNI</sequence>